<comment type="caution">
    <text evidence="2">The sequence shown here is derived from an EMBL/GenBank/DDBJ whole genome shotgun (WGS) entry which is preliminary data.</text>
</comment>
<keyword evidence="1" id="KW-0677">Repeat</keyword>
<dbReference type="AlphaFoldDB" id="A0A0F9TTU5"/>
<dbReference type="InterPro" id="IPR050952">
    <property type="entry name" value="TRIM-NHL_E3_ligases"/>
</dbReference>
<gene>
    <name evidence="2" type="ORF">LCGC14_0689660</name>
</gene>
<protein>
    <recommendedName>
        <fullName evidence="3">SMP-30/Gluconolactonase/LRE-like region domain-containing protein</fullName>
    </recommendedName>
</protein>
<dbReference type="PANTHER" id="PTHR24104">
    <property type="entry name" value="E3 UBIQUITIN-PROTEIN LIGASE NHLRC1-RELATED"/>
    <property type="match status" value="1"/>
</dbReference>
<dbReference type="InterPro" id="IPR011042">
    <property type="entry name" value="6-blade_b-propeller_TolB-like"/>
</dbReference>
<dbReference type="GO" id="GO:0008270">
    <property type="term" value="F:zinc ion binding"/>
    <property type="evidence" value="ECO:0007669"/>
    <property type="project" value="UniProtKB-KW"/>
</dbReference>
<reference evidence="2" key="1">
    <citation type="journal article" date="2015" name="Nature">
        <title>Complex archaea that bridge the gap between prokaryotes and eukaryotes.</title>
        <authorList>
            <person name="Spang A."/>
            <person name="Saw J.H."/>
            <person name="Jorgensen S.L."/>
            <person name="Zaremba-Niedzwiedzka K."/>
            <person name="Martijn J."/>
            <person name="Lind A.E."/>
            <person name="van Eijk R."/>
            <person name="Schleper C."/>
            <person name="Guy L."/>
            <person name="Ettema T.J."/>
        </authorList>
    </citation>
    <scope>NUCLEOTIDE SEQUENCE</scope>
</reference>
<dbReference type="Pfam" id="PF01436">
    <property type="entry name" value="NHL"/>
    <property type="match status" value="1"/>
</dbReference>
<accession>A0A0F9TTU5</accession>
<evidence type="ECO:0000313" key="2">
    <source>
        <dbReference type="EMBL" id="KKN44778.1"/>
    </source>
</evidence>
<sequence length="405" mass="45747">MKKLSRFIGYFVIITSFAFSISFAQKVETIDGVRVVHNGKTGKWGKNSKLSLELVRTIGTIEAENDNFLFYMPTDIALDSQGNIYILDSGNHRVQKFTPDGQYITTIGNKGQGPAEFIYPMSLDVDSKGYLHISDPGNQRVQILKPDGKDYKTISFAKDPAGILRVSESGHMIMGRKAGFFNISMQSLEEKEELPKIIRVLNSDGNVERSFGEQRNYKDFLINRVGNRFHFAIDKDKNSYVAFDYQNRIEKYSIDGKILWKADRELNYSTDPPKTKSNIKRSGGMVSMQEPEMNRCSNGIAVDNKGRIWIVALKRQIKEEEKVNIAVRVTMGAGGARSVGMSVGGNTDVRETDVYQLEVYAPGGILLGKLPLNHFVDDIRIINNRLFLLDSMRGAQYYEYNIIEN</sequence>
<dbReference type="CDD" id="cd05819">
    <property type="entry name" value="NHL"/>
    <property type="match status" value="1"/>
</dbReference>
<evidence type="ECO:0000256" key="1">
    <source>
        <dbReference type="ARBA" id="ARBA00022737"/>
    </source>
</evidence>
<dbReference type="PANTHER" id="PTHR24104:SF25">
    <property type="entry name" value="PROTEIN LIN-41"/>
    <property type="match status" value="1"/>
</dbReference>
<organism evidence="2">
    <name type="scientific">marine sediment metagenome</name>
    <dbReference type="NCBI Taxonomy" id="412755"/>
    <lineage>
        <taxon>unclassified sequences</taxon>
        <taxon>metagenomes</taxon>
        <taxon>ecological metagenomes</taxon>
    </lineage>
</organism>
<evidence type="ECO:0008006" key="3">
    <source>
        <dbReference type="Google" id="ProtNLM"/>
    </source>
</evidence>
<proteinExistence type="predicted"/>
<dbReference type="EMBL" id="LAZR01001430">
    <property type="protein sequence ID" value="KKN44778.1"/>
    <property type="molecule type" value="Genomic_DNA"/>
</dbReference>
<dbReference type="Gene3D" id="2.120.10.30">
    <property type="entry name" value="TolB, C-terminal domain"/>
    <property type="match status" value="1"/>
</dbReference>
<dbReference type="SUPFAM" id="SSF101898">
    <property type="entry name" value="NHL repeat"/>
    <property type="match status" value="1"/>
</dbReference>
<dbReference type="InterPro" id="IPR001258">
    <property type="entry name" value="NHL_repeat"/>
</dbReference>
<dbReference type="PROSITE" id="PS51125">
    <property type="entry name" value="NHL"/>
    <property type="match status" value="1"/>
</dbReference>
<name>A0A0F9TTU5_9ZZZZ</name>